<gene>
    <name evidence="5" type="ORF">EOK75_08570</name>
</gene>
<dbReference type="OrthoDB" id="9813962at2"/>
<reference evidence="5 6" key="1">
    <citation type="submission" date="2019-05" db="EMBL/GenBank/DDBJ databases">
        <title>Pseudorhodobacter turbinis sp. nov., isolated from the gut of the Korean turban shell.</title>
        <authorList>
            <person name="Jeong Y.-S."/>
            <person name="Kang W.-R."/>
            <person name="Bae J.-W."/>
        </authorList>
    </citation>
    <scope>NUCLEOTIDE SEQUENCE [LARGE SCALE GENOMIC DNA]</scope>
    <source>
        <strain evidence="5 6">S12M18</strain>
    </source>
</reference>
<dbReference type="GO" id="GO:0009117">
    <property type="term" value="P:nucleotide metabolic process"/>
    <property type="evidence" value="ECO:0007669"/>
    <property type="project" value="UniProtKB-KW"/>
</dbReference>
<evidence type="ECO:0000256" key="4">
    <source>
        <dbReference type="HAMAP-Rule" id="MF_00528"/>
    </source>
</evidence>
<dbReference type="EC" id="3.6.1.9" evidence="4"/>
<name>A0A4V1E0T9_9RHOB</name>
<keyword evidence="2 4" id="KW-0378">Hydrolase</keyword>
<dbReference type="Proteomes" id="UP000298631">
    <property type="component" value="Chromosome"/>
</dbReference>
<sequence>MIPQLILASASSTRLRLLQSAGLDVTALPARIDEESLRASLEADGAKPRDIADFLAEAKARKLGEKNHDALVLGCDQVLDFKGKAWGKPLTPKDATTQLQQLRGQTHQLLSAVVIYHEGSPIWRHIGKARLTMHDFSDHWLQGYIDRNWASIQHSAGGYLLEEEGVRLFSAVEGDYFTILGLPLLPLLGYLRTRGFLET</sequence>
<dbReference type="EMBL" id="CP039964">
    <property type="protein sequence ID" value="QCO55794.1"/>
    <property type="molecule type" value="Genomic_DNA"/>
</dbReference>
<comment type="caution">
    <text evidence="4">Lacks conserved residue(s) required for the propagation of feature annotation.</text>
</comment>
<proteinExistence type="inferred from homology"/>
<dbReference type="RefSeq" id="WP_137193555.1">
    <property type="nucleotide sequence ID" value="NZ_CP039964.1"/>
</dbReference>
<dbReference type="SUPFAM" id="SSF52972">
    <property type="entry name" value="ITPase-like"/>
    <property type="match status" value="1"/>
</dbReference>
<dbReference type="Pfam" id="PF02545">
    <property type="entry name" value="Maf"/>
    <property type="match status" value="1"/>
</dbReference>
<keyword evidence="3 4" id="KW-0546">Nucleotide metabolism</keyword>
<accession>A0A4V1E0T9</accession>
<dbReference type="InterPro" id="IPR003697">
    <property type="entry name" value="Maf-like"/>
</dbReference>
<evidence type="ECO:0000313" key="5">
    <source>
        <dbReference type="EMBL" id="QCO55794.1"/>
    </source>
</evidence>
<dbReference type="HAMAP" id="MF_00528">
    <property type="entry name" value="Maf"/>
    <property type="match status" value="1"/>
</dbReference>
<comment type="similarity">
    <text evidence="4">Belongs to the Maf family.</text>
</comment>
<dbReference type="Gene3D" id="3.90.950.10">
    <property type="match status" value="1"/>
</dbReference>
<evidence type="ECO:0000313" key="6">
    <source>
        <dbReference type="Proteomes" id="UP000298631"/>
    </source>
</evidence>
<comment type="subcellular location">
    <subcellularLocation>
        <location evidence="4">Cytoplasm</location>
    </subcellularLocation>
</comment>
<organism evidence="5 6">
    <name type="scientific">Pseudorhodobacter turbinis</name>
    <dbReference type="NCBI Taxonomy" id="2500533"/>
    <lineage>
        <taxon>Bacteria</taxon>
        <taxon>Pseudomonadati</taxon>
        <taxon>Pseudomonadota</taxon>
        <taxon>Alphaproteobacteria</taxon>
        <taxon>Rhodobacterales</taxon>
        <taxon>Paracoccaceae</taxon>
        <taxon>Pseudorhodobacter</taxon>
    </lineage>
</organism>
<comment type="cofactor">
    <cofactor evidence="1 4">
        <name>a divalent metal cation</name>
        <dbReference type="ChEBI" id="CHEBI:60240"/>
    </cofactor>
</comment>
<protein>
    <recommendedName>
        <fullName evidence="4">Nucleoside triphosphate pyrophosphatase</fullName>
        <ecNumber evidence="4">3.6.1.9</ecNumber>
    </recommendedName>
    <alternativeName>
        <fullName evidence="4">Nucleotide pyrophosphatase</fullName>
        <shortName evidence="4">Nucleotide PPase</shortName>
    </alternativeName>
</protein>
<dbReference type="AlphaFoldDB" id="A0A4V1E0T9"/>
<dbReference type="CDD" id="cd00555">
    <property type="entry name" value="Maf"/>
    <property type="match status" value="1"/>
</dbReference>
<keyword evidence="6" id="KW-1185">Reference proteome</keyword>
<dbReference type="GO" id="GO:0047429">
    <property type="term" value="F:nucleoside triphosphate diphosphatase activity"/>
    <property type="evidence" value="ECO:0007669"/>
    <property type="project" value="UniProtKB-EC"/>
</dbReference>
<dbReference type="PANTHER" id="PTHR43213:SF5">
    <property type="entry name" value="BIFUNCTIONAL DTTP_UTP PYROPHOSPHATASE_METHYLTRANSFERASE PROTEIN-RELATED"/>
    <property type="match status" value="1"/>
</dbReference>
<evidence type="ECO:0000256" key="3">
    <source>
        <dbReference type="ARBA" id="ARBA00023080"/>
    </source>
</evidence>
<dbReference type="InterPro" id="IPR029001">
    <property type="entry name" value="ITPase-like_fam"/>
</dbReference>
<comment type="function">
    <text evidence="4">Nucleoside triphosphate pyrophosphatase. May have a dual role in cell division arrest and in preventing the incorporation of modified nucleotides into cellular nucleic acids.</text>
</comment>
<feature type="active site" description="Proton acceptor" evidence="4">
    <location>
        <position position="76"/>
    </location>
</feature>
<evidence type="ECO:0000256" key="1">
    <source>
        <dbReference type="ARBA" id="ARBA00001968"/>
    </source>
</evidence>
<evidence type="ECO:0000256" key="2">
    <source>
        <dbReference type="ARBA" id="ARBA00022801"/>
    </source>
</evidence>
<comment type="catalytic activity">
    <reaction evidence="4">
        <text>a ribonucleoside 5'-triphosphate + H2O = a ribonucleoside 5'-phosphate + diphosphate + H(+)</text>
        <dbReference type="Rhea" id="RHEA:23996"/>
        <dbReference type="ChEBI" id="CHEBI:15377"/>
        <dbReference type="ChEBI" id="CHEBI:15378"/>
        <dbReference type="ChEBI" id="CHEBI:33019"/>
        <dbReference type="ChEBI" id="CHEBI:58043"/>
        <dbReference type="ChEBI" id="CHEBI:61557"/>
        <dbReference type="EC" id="3.6.1.9"/>
    </reaction>
</comment>
<dbReference type="GO" id="GO:0005737">
    <property type="term" value="C:cytoplasm"/>
    <property type="evidence" value="ECO:0007669"/>
    <property type="project" value="UniProtKB-SubCell"/>
</dbReference>
<dbReference type="PANTHER" id="PTHR43213">
    <property type="entry name" value="BIFUNCTIONAL DTTP/UTP PYROPHOSPHATASE/METHYLTRANSFERASE PROTEIN-RELATED"/>
    <property type="match status" value="1"/>
</dbReference>
<comment type="catalytic activity">
    <reaction evidence="4">
        <text>a 2'-deoxyribonucleoside 5'-triphosphate + H2O = a 2'-deoxyribonucleoside 5'-phosphate + diphosphate + H(+)</text>
        <dbReference type="Rhea" id="RHEA:44644"/>
        <dbReference type="ChEBI" id="CHEBI:15377"/>
        <dbReference type="ChEBI" id="CHEBI:15378"/>
        <dbReference type="ChEBI" id="CHEBI:33019"/>
        <dbReference type="ChEBI" id="CHEBI:61560"/>
        <dbReference type="ChEBI" id="CHEBI:65317"/>
        <dbReference type="EC" id="3.6.1.9"/>
    </reaction>
</comment>
<dbReference type="KEGG" id="pseb:EOK75_08570"/>
<keyword evidence="4" id="KW-0963">Cytoplasm</keyword>
<dbReference type="PIRSF" id="PIRSF006305">
    <property type="entry name" value="Maf"/>
    <property type="match status" value="1"/>
</dbReference>